<evidence type="ECO:0000256" key="15">
    <source>
        <dbReference type="SAM" id="SignalP"/>
    </source>
</evidence>
<evidence type="ECO:0000256" key="9">
    <source>
        <dbReference type="ARBA" id="ARBA00023077"/>
    </source>
</evidence>
<evidence type="ECO:0000256" key="8">
    <source>
        <dbReference type="ARBA" id="ARBA00023065"/>
    </source>
</evidence>
<evidence type="ECO:0000256" key="12">
    <source>
        <dbReference type="PROSITE-ProRule" id="PRU01360"/>
    </source>
</evidence>
<keyword evidence="9 13" id="KW-0798">TonB box</keyword>
<evidence type="ECO:0000313" key="18">
    <source>
        <dbReference type="EMBL" id="MBJ7544002.1"/>
    </source>
</evidence>
<keyword evidence="8" id="KW-0406">Ion transport</keyword>
<dbReference type="Pfam" id="PF07715">
    <property type="entry name" value="Plug"/>
    <property type="match status" value="1"/>
</dbReference>
<keyword evidence="7" id="KW-0408">Iron</keyword>
<evidence type="ECO:0000259" key="16">
    <source>
        <dbReference type="Pfam" id="PF00593"/>
    </source>
</evidence>
<keyword evidence="10 12" id="KW-0472">Membrane</keyword>
<keyword evidence="11 12" id="KW-0998">Cell outer membrane</keyword>
<feature type="domain" description="TonB-dependent receptor-like beta-barrel" evidence="16">
    <location>
        <begin position="321"/>
        <end position="802"/>
    </location>
</feature>
<keyword evidence="19" id="KW-1185">Reference proteome</keyword>
<keyword evidence="4" id="KW-0410">Iron transport</keyword>
<evidence type="ECO:0000256" key="2">
    <source>
        <dbReference type="ARBA" id="ARBA00022448"/>
    </source>
</evidence>
<dbReference type="InterPro" id="IPR000531">
    <property type="entry name" value="Beta-barrel_TonB"/>
</dbReference>
<dbReference type="PANTHER" id="PTHR32552">
    <property type="entry name" value="FERRICHROME IRON RECEPTOR-RELATED"/>
    <property type="match status" value="1"/>
</dbReference>
<evidence type="ECO:0000256" key="6">
    <source>
        <dbReference type="ARBA" id="ARBA00022729"/>
    </source>
</evidence>
<sequence>MRGTILRGVSATLLFSTALSSVAYGQTTSTPVPANQPAPSGQTAAPATAQSFGTVYATEPVRRPSVALAQPGLTASPTDYGALLQTTAAATAPGGTGAATEVKVTPGGVTRQDIGGGYMILEQATKTRSTVTRDAIDKQSPTSNPYQMINLLPGVIQSSSDNTGLNGGNIRLRGFNSDHVGMTIEGMPVNDSGNYALYPQEYVDSENIQQISIAQGSPDLDSPHVGSAGGVINIYMRDPSKDAGAYASFSAGSDALLRSFTRIESGEINGVSAYVSYSKLSKDHWIGPGSDDREHIDFKAKWELSPGNTIRFAAIYNDALNNFYATPTKAQAGQPYSTWGYNTTPNTNNYYGYRVNPFKNLILSAPSNFTLNSNLKFDTIPYYWYGYGNGGGTFTLSESSFDFGNMKVRADLNGNGNTTDTIRYYNPSITETHRPGVINKFTYDYGNHQIVAGHWFEYAMHHQTNPYAALNANGTVADYFADAGGIRLTGGTCTRFNPILKTYDTATCPTGMLQRTRDFQTDTMTNMVFLGDTWKATDKLTVMYGAKQVWVNRTVDSNLPGGTEQSLYDTATLPTAGVRYKLDNDNTVFANFATSFRSPPNYTLTAAGVYIPNTTVPMEEGKSFEIGHRYQGSTFATSVTAFYGTFQNYQVSTNVYDDANTSQLVTVNAGDVINYGINAELGLRPIYNLRPYVSAELIRTEMLDNGIGAYGTRGGAKVNDYLRTSGKQLPGTPNYSFGFGLDYDDDHIIGNIGFKWIGSQYATFMNDETLDSFGRVDAMIGYRFDNFGWLKRPEIKLNIYNIANTDDLTGVYSIKNNAKTTTGVNGSTISSSAPTYYQGQGASFLVTFSTGL</sequence>
<evidence type="ECO:0000256" key="4">
    <source>
        <dbReference type="ARBA" id="ARBA00022496"/>
    </source>
</evidence>
<evidence type="ECO:0000256" key="11">
    <source>
        <dbReference type="ARBA" id="ARBA00023237"/>
    </source>
</evidence>
<dbReference type="InterPro" id="IPR037066">
    <property type="entry name" value="Plug_dom_sf"/>
</dbReference>
<evidence type="ECO:0000256" key="7">
    <source>
        <dbReference type="ARBA" id="ARBA00023004"/>
    </source>
</evidence>
<evidence type="ECO:0000256" key="10">
    <source>
        <dbReference type="ARBA" id="ARBA00023136"/>
    </source>
</evidence>
<dbReference type="InterPro" id="IPR039426">
    <property type="entry name" value="TonB-dep_rcpt-like"/>
</dbReference>
<evidence type="ECO:0000256" key="14">
    <source>
        <dbReference type="SAM" id="MobiDB-lite"/>
    </source>
</evidence>
<comment type="subcellular location">
    <subcellularLocation>
        <location evidence="1 12">Cell outer membrane</location>
        <topology evidence="1 12">Multi-pass membrane protein</topology>
    </subcellularLocation>
</comment>
<comment type="similarity">
    <text evidence="12 13">Belongs to the TonB-dependent receptor family.</text>
</comment>
<dbReference type="InterPro" id="IPR036942">
    <property type="entry name" value="Beta-barrel_TonB_sf"/>
</dbReference>
<keyword evidence="2 12" id="KW-0813">Transport</keyword>
<evidence type="ECO:0000313" key="19">
    <source>
        <dbReference type="Proteomes" id="UP000623250"/>
    </source>
</evidence>
<dbReference type="Gene3D" id="2.40.170.20">
    <property type="entry name" value="TonB-dependent receptor, beta-barrel domain"/>
    <property type="match status" value="1"/>
</dbReference>
<feature type="signal peptide" evidence="15">
    <location>
        <begin position="1"/>
        <end position="25"/>
    </location>
</feature>
<dbReference type="InterPro" id="IPR012910">
    <property type="entry name" value="Plug_dom"/>
</dbReference>
<protein>
    <submittedName>
        <fullName evidence="18">TonB-dependent receptor</fullName>
    </submittedName>
</protein>
<dbReference type="Proteomes" id="UP000623250">
    <property type="component" value="Unassembled WGS sequence"/>
</dbReference>
<accession>A0A8I1KJN7</accession>
<dbReference type="Pfam" id="PF00593">
    <property type="entry name" value="TonB_dep_Rec_b-barrel"/>
    <property type="match status" value="1"/>
</dbReference>
<dbReference type="RefSeq" id="WP_081796747.1">
    <property type="nucleotide sequence ID" value="NZ_JAEMUK010000024.1"/>
</dbReference>
<feature type="region of interest" description="Disordered" evidence="14">
    <location>
        <begin position="26"/>
        <end position="47"/>
    </location>
</feature>
<keyword evidence="18" id="KW-0675">Receptor</keyword>
<feature type="chain" id="PRO_5034348844" evidence="15">
    <location>
        <begin position="26"/>
        <end position="852"/>
    </location>
</feature>
<name>A0A8I1KJN7_9HYPH</name>
<dbReference type="EMBL" id="JAEMUK010000024">
    <property type="protein sequence ID" value="MBJ7544002.1"/>
    <property type="molecule type" value="Genomic_DNA"/>
</dbReference>
<reference evidence="18 19" key="1">
    <citation type="submission" date="2020-12" db="EMBL/GenBank/DDBJ databases">
        <title>Revised draft genomes of Rhodomicrobium vannielii ATCC 17100 and Rhodomicrobium udaipurense JA643.</title>
        <authorList>
            <person name="Conners E.M."/>
            <person name="Davenport E.J."/>
            <person name="Bose A."/>
        </authorList>
    </citation>
    <scope>NUCLEOTIDE SEQUENCE [LARGE SCALE GENOMIC DNA]</scope>
    <source>
        <strain evidence="18 19">JA643</strain>
    </source>
</reference>
<dbReference type="PANTHER" id="PTHR32552:SF89">
    <property type="entry name" value="CATECHOLATE SIDEROPHORE RECEPTOR FIU"/>
    <property type="match status" value="1"/>
</dbReference>
<proteinExistence type="inferred from homology"/>
<evidence type="ECO:0000256" key="1">
    <source>
        <dbReference type="ARBA" id="ARBA00004571"/>
    </source>
</evidence>
<evidence type="ECO:0000256" key="5">
    <source>
        <dbReference type="ARBA" id="ARBA00022692"/>
    </source>
</evidence>
<comment type="caution">
    <text evidence="18">The sequence shown here is derived from an EMBL/GenBank/DDBJ whole genome shotgun (WGS) entry which is preliminary data.</text>
</comment>
<dbReference type="AlphaFoldDB" id="A0A8I1KJN7"/>
<feature type="domain" description="TonB-dependent receptor plug" evidence="17">
    <location>
        <begin position="123"/>
        <end position="221"/>
    </location>
</feature>
<dbReference type="SUPFAM" id="SSF56935">
    <property type="entry name" value="Porins"/>
    <property type="match status" value="1"/>
</dbReference>
<gene>
    <name evidence="18" type="ORF">JDN41_10590</name>
</gene>
<evidence type="ECO:0000256" key="13">
    <source>
        <dbReference type="RuleBase" id="RU003357"/>
    </source>
</evidence>
<dbReference type="Gene3D" id="2.170.130.10">
    <property type="entry name" value="TonB-dependent receptor, plug domain"/>
    <property type="match status" value="1"/>
</dbReference>
<dbReference type="GO" id="GO:0015344">
    <property type="term" value="F:siderophore uptake transmembrane transporter activity"/>
    <property type="evidence" value="ECO:0007669"/>
    <property type="project" value="TreeGrafter"/>
</dbReference>
<evidence type="ECO:0000256" key="3">
    <source>
        <dbReference type="ARBA" id="ARBA00022452"/>
    </source>
</evidence>
<keyword evidence="5 12" id="KW-0812">Transmembrane</keyword>
<keyword evidence="3 12" id="KW-1134">Transmembrane beta strand</keyword>
<organism evidence="18 19">
    <name type="scientific">Rhodomicrobium udaipurense</name>
    <dbReference type="NCBI Taxonomy" id="1202716"/>
    <lineage>
        <taxon>Bacteria</taxon>
        <taxon>Pseudomonadati</taxon>
        <taxon>Pseudomonadota</taxon>
        <taxon>Alphaproteobacteria</taxon>
        <taxon>Hyphomicrobiales</taxon>
        <taxon>Hyphomicrobiaceae</taxon>
        <taxon>Rhodomicrobium</taxon>
    </lineage>
</organism>
<keyword evidence="6 15" id="KW-0732">Signal</keyword>
<dbReference type="PROSITE" id="PS52016">
    <property type="entry name" value="TONB_DEPENDENT_REC_3"/>
    <property type="match status" value="1"/>
</dbReference>
<dbReference type="GO" id="GO:0009279">
    <property type="term" value="C:cell outer membrane"/>
    <property type="evidence" value="ECO:0007669"/>
    <property type="project" value="UniProtKB-SubCell"/>
</dbReference>
<evidence type="ECO:0000259" key="17">
    <source>
        <dbReference type="Pfam" id="PF07715"/>
    </source>
</evidence>